<feature type="compositionally biased region" description="Low complexity" evidence="10">
    <location>
        <begin position="204"/>
        <end position="217"/>
    </location>
</feature>
<feature type="compositionally biased region" description="Low complexity" evidence="10">
    <location>
        <begin position="168"/>
        <end position="178"/>
    </location>
</feature>
<dbReference type="Gene3D" id="3.10.250.10">
    <property type="entry name" value="SRCR-like domain"/>
    <property type="match status" value="1"/>
</dbReference>
<dbReference type="InterPro" id="IPR001190">
    <property type="entry name" value="SRCR"/>
</dbReference>
<keyword evidence="14" id="KW-1185">Reference proteome</keyword>
<evidence type="ECO:0000256" key="7">
    <source>
        <dbReference type="ARBA" id="ARBA00023170"/>
    </source>
</evidence>
<dbReference type="PROSITE" id="PS00420">
    <property type="entry name" value="SRCR_1"/>
    <property type="match status" value="1"/>
</dbReference>
<keyword evidence="7" id="KW-0675">Receptor</keyword>
<keyword evidence="4 11" id="KW-1133">Transmembrane helix</keyword>
<comment type="caution">
    <text evidence="9">Lacks conserved residue(s) required for the propagation of feature annotation.</text>
</comment>
<dbReference type="PANTHER" id="PTHR48071:SF18">
    <property type="entry name" value="DELETED IN MALIGNANT BRAIN TUMORS 1 PROTEIN-RELATED"/>
    <property type="match status" value="1"/>
</dbReference>
<organism evidence="13 14">
    <name type="scientific">Mola mola</name>
    <name type="common">Ocean sunfish</name>
    <name type="synonym">Tetraodon mola</name>
    <dbReference type="NCBI Taxonomy" id="94237"/>
    <lineage>
        <taxon>Eukaryota</taxon>
        <taxon>Metazoa</taxon>
        <taxon>Chordata</taxon>
        <taxon>Craniata</taxon>
        <taxon>Vertebrata</taxon>
        <taxon>Euteleostomi</taxon>
        <taxon>Actinopterygii</taxon>
        <taxon>Neopterygii</taxon>
        <taxon>Teleostei</taxon>
        <taxon>Neoteleostei</taxon>
        <taxon>Acanthomorphata</taxon>
        <taxon>Eupercaria</taxon>
        <taxon>Tetraodontiformes</taxon>
        <taxon>Molidae</taxon>
        <taxon>Mola</taxon>
    </lineage>
</organism>
<evidence type="ECO:0000256" key="8">
    <source>
        <dbReference type="ARBA" id="ARBA00023180"/>
    </source>
</evidence>
<dbReference type="GO" id="GO:0016020">
    <property type="term" value="C:membrane"/>
    <property type="evidence" value="ECO:0007669"/>
    <property type="project" value="UniProtKB-SubCell"/>
</dbReference>
<evidence type="ECO:0000259" key="12">
    <source>
        <dbReference type="PROSITE" id="PS50287"/>
    </source>
</evidence>
<evidence type="ECO:0000256" key="6">
    <source>
        <dbReference type="ARBA" id="ARBA00023157"/>
    </source>
</evidence>
<evidence type="ECO:0000256" key="4">
    <source>
        <dbReference type="ARBA" id="ARBA00022989"/>
    </source>
</evidence>
<protein>
    <recommendedName>
        <fullName evidence="12">SRCR domain-containing protein</fullName>
    </recommendedName>
</protein>
<dbReference type="SUPFAM" id="SSF56487">
    <property type="entry name" value="SRCR-like"/>
    <property type="match status" value="1"/>
</dbReference>
<dbReference type="Pfam" id="PF01391">
    <property type="entry name" value="Collagen"/>
    <property type="match status" value="1"/>
</dbReference>
<reference evidence="13" key="1">
    <citation type="submission" date="2025-08" db="UniProtKB">
        <authorList>
            <consortium name="Ensembl"/>
        </authorList>
    </citation>
    <scope>IDENTIFICATION</scope>
</reference>
<dbReference type="OMA" id="ETGVHNC"/>
<name>A0A3Q3XM58_MOLML</name>
<evidence type="ECO:0000256" key="10">
    <source>
        <dbReference type="SAM" id="MobiDB-lite"/>
    </source>
</evidence>
<feature type="domain" description="SRCR" evidence="12">
    <location>
        <begin position="286"/>
        <end position="379"/>
    </location>
</feature>
<dbReference type="STRING" id="94237.ENSMMOP00000025231"/>
<dbReference type="FunFam" id="3.10.250.10:FF:000011">
    <property type="entry name" value="Scavenger receptor class A member 5"/>
    <property type="match status" value="1"/>
</dbReference>
<accession>A0A3Q3XM58</accession>
<evidence type="ECO:0000256" key="1">
    <source>
        <dbReference type="ARBA" id="ARBA00004606"/>
    </source>
</evidence>
<keyword evidence="6 9" id="KW-1015">Disulfide bond</keyword>
<evidence type="ECO:0000256" key="11">
    <source>
        <dbReference type="SAM" id="Phobius"/>
    </source>
</evidence>
<evidence type="ECO:0000256" key="3">
    <source>
        <dbReference type="ARBA" id="ARBA00022968"/>
    </source>
</evidence>
<evidence type="ECO:0000256" key="5">
    <source>
        <dbReference type="ARBA" id="ARBA00023136"/>
    </source>
</evidence>
<evidence type="ECO:0000256" key="9">
    <source>
        <dbReference type="PROSITE-ProRule" id="PRU00196"/>
    </source>
</evidence>
<comment type="subcellular location">
    <subcellularLocation>
        <location evidence="1">Membrane</location>
        <topology evidence="1">Single-pass type II membrane protein</topology>
    </subcellularLocation>
</comment>
<dbReference type="Ensembl" id="ENSMMOT00000025653.1">
    <property type="protein sequence ID" value="ENSMMOP00000025231.1"/>
    <property type="gene ID" value="ENSMMOG00000019161.1"/>
</dbReference>
<dbReference type="InterPro" id="IPR036772">
    <property type="entry name" value="SRCR-like_dom_sf"/>
</dbReference>
<proteinExistence type="predicted"/>
<feature type="disulfide bond" evidence="9">
    <location>
        <begin position="348"/>
        <end position="358"/>
    </location>
</feature>
<dbReference type="AlphaFoldDB" id="A0A3Q3XM58"/>
<keyword evidence="5 11" id="KW-0472">Membrane</keyword>
<keyword evidence="2 11" id="KW-0812">Transmembrane</keyword>
<evidence type="ECO:0000313" key="13">
    <source>
        <dbReference type="Ensembl" id="ENSMMOP00000025231.1"/>
    </source>
</evidence>
<keyword evidence="3" id="KW-0735">Signal-anchor</keyword>
<reference evidence="13" key="2">
    <citation type="submission" date="2025-09" db="UniProtKB">
        <authorList>
            <consortium name="Ensembl"/>
        </authorList>
    </citation>
    <scope>IDENTIFICATION</scope>
</reference>
<dbReference type="PRINTS" id="PR00258">
    <property type="entry name" value="SPERACTRCPTR"/>
</dbReference>
<dbReference type="Proteomes" id="UP000261620">
    <property type="component" value="Unplaced"/>
</dbReference>
<dbReference type="Pfam" id="PF00530">
    <property type="entry name" value="SRCR"/>
    <property type="match status" value="1"/>
</dbReference>
<evidence type="ECO:0000313" key="14">
    <source>
        <dbReference type="Proteomes" id="UP000261620"/>
    </source>
</evidence>
<feature type="transmembrane region" description="Helical" evidence="11">
    <location>
        <begin position="43"/>
        <end position="64"/>
    </location>
</feature>
<dbReference type="PROSITE" id="PS50287">
    <property type="entry name" value="SRCR_2"/>
    <property type="match status" value="1"/>
</dbReference>
<sequence>METSVERISYTQTNPLFNRSLSSSVIYSTQPDNLKPARPRRQWCFNVVVVYLILQTGLNAFLIYKVSSLKSSMSNPASHKMTFNHVPQGEEPGDEVLRTLLRNNSQETTTLRSHLWALESQVKSLCGDEGQLDRLRSDLVQLNTSTNSLEGRLSNISLAPGTPGPPGRNGNPGLPGLRGVKGDNGEVGPSGPKGDMGLKGEPGEPGVAGPRGPAGPVGKTGNQGPGAKGEKGDPGVQGEGLFFNFIRDSEFFCTLPGPTGIQGPPGVPGNDGFAGIPGPPGHPVNVRLVPGKSRGRVEVRHLGTWGTVCDDNFDTVDGTVICRMLGFNTATTCFPAGSGKIWLDDLQCRGTESDIFSCPHPGLGINNCQHSEDAGVQCA</sequence>
<dbReference type="PANTHER" id="PTHR48071">
    <property type="entry name" value="SRCR DOMAIN-CONTAINING PROTEIN"/>
    <property type="match status" value="1"/>
</dbReference>
<dbReference type="InterPro" id="IPR008160">
    <property type="entry name" value="Collagen"/>
</dbReference>
<dbReference type="SMART" id="SM00202">
    <property type="entry name" value="SR"/>
    <property type="match status" value="1"/>
</dbReference>
<keyword evidence="8" id="KW-0325">Glycoprotein</keyword>
<evidence type="ECO:0000256" key="2">
    <source>
        <dbReference type="ARBA" id="ARBA00022692"/>
    </source>
</evidence>
<feature type="region of interest" description="Disordered" evidence="10">
    <location>
        <begin position="151"/>
        <end position="239"/>
    </location>
</feature>